<feature type="transmembrane region" description="Helical" evidence="4">
    <location>
        <begin position="20"/>
        <end position="42"/>
    </location>
</feature>
<comment type="caution">
    <text evidence="5">The sequence shown here is derived from an EMBL/GenBank/DDBJ whole genome shotgun (WGS) entry which is preliminary data.</text>
</comment>
<comment type="subcellular location">
    <subcellularLocation>
        <location evidence="1">Cell surface</location>
    </subcellularLocation>
</comment>
<gene>
    <name evidence="5" type="ORF">B857_02088</name>
</gene>
<keyword evidence="4" id="KW-0472">Membrane</keyword>
<dbReference type="RefSeq" id="WP_008406166.1">
    <property type="nucleotide sequence ID" value="NZ_AMCK01000010.1"/>
</dbReference>
<dbReference type="PRINTS" id="PR00813">
    <property type="entry name" value="BCTERIALGSPG"/>
</dbReference>
<evidence type="ECO:0000313" key="5">
    <source>
        <dbReference type="EMBL" id="EKB44966.1"/>
    </source>
</evidence>
<dbReference type="GO" id="GO:0015628">
    <property type="term" value="P:protein secretion by the type II secretion system"/>
    <property type="evidence" value="ECO:0007669"/>
    <property type="project" value="InterPro"/>
</dbReference>
<dbReference type="Proteomes" id="UP000004738">
    <property type="component" value="Unassembled WGS sequence"/>
</dbReference>
<protein>
    <submittedName>
        <fullName evidence="5">Tfp pilus assembly protein FimT</fullName>
    </submittedName>
</protein>
<dbReference type="InterPro" id="IPR045584">
    <property type="entry name" value="Pilin-like"/>
</dbReference>
<dbReference type="GO" id="GO:0009986">
    <property type="term" value="C:cell surface"/>
    <property type="evidence" value="ECO:0007669"/>
    <property type="project" value="UniProtKB-SubCell"/>
</dbReference>
<accession>K1KR34</accession>
<dbReference type="NCBIfam" id="TIGR02532">
    <property type="entry name" value="IV_pilin_GFxxxE"/>
    <property type="match status" value="1"/>
</dbReference>
<keyword evidence="4" id="KW-0812">Transmembrane</keyword>
<dbReference type="SUPFAM" id="SSF54523">
    <property type="entry name" value="Pili subunits"/>
    <property type="match status" value="1"/>
</dbReference>
<dbReference type="EMBL" id="AMCK01000010">
    <property type="protein sequence ID" value="EKB44966.1"/>
    <property type="molecule type" value="Genomic_DNA"/>
</dbReference>
<dbReference type="Pfam" id="PF07963">
    <property type="entry name" value="N_methyl"/>
    <property type="match status" value="1"/>
</dbReference>
<dbReference type="GO" id="GO:0030420">
    <property type="term" value="P:establishment of competence for transformation"/>
    <property type="evidence" value="ECO:0007669"/>
    <property type="project" value="UniProtKB-KW"/>
</dbReference>
<reference evidence="5 6" key="1">
    <citation type="journal article" date="2012" name="J. Bacteriol.">
        <title>Draft Genome Sequence of Bacillus isronensis Strain B3W22, Isolated from the Upper Atmosphere.</title>
        <authorList>
            <person name="Shivaji S."/>
            <person name="Ara S."/>
            <person name="Singh S.K."/>
            <person name="Bandi S."/>
            <person name="Singh A."/>
            <person name="Pinnaka A.K."/>
        </authorList>
    </citation>
    <scope>NUCLEOTIDE SEQUENCE [LARGE SCALE GENOMIC DNA]</scope>
    <source>
        <strain evidence="5 6">B3W22</strain>
    </source>
</reference>
<name>K1KR34_9BACL</name>
<evidence type="ECO:0000313" key="6">
    <source>
        <dbReference type="Proteomes" id="UP000004738"/>
    </source>
</evidence>
<dbReference type="InterPro" id="IPR012902">
    <property type="entry name" value="N_methyl_site"/>
</dbReference>
<dbReference type="AlphaFoldDB" id="K1KR34"/>
<evidence type="ECO:0000256" key="1">
    <source>
        <dbReference type="ARBA" id="ARBA00004241"/>
    </source>
</evidence>
<dbReference type="Gene3D" id="3.30.700.10">
    <property type="entry name" value="Glycoprotein, Type 4 Pilin"/>
    <property type="match status" value="1"/>
</dbReference>
<keyword evidence="6" id="KW-1185">Reference proteome</keyword>
<proteinExistence type="predicted"/>
<evidence type="ECO:0000256" key="2">
    <source>
        <dbReference type="ARBA" id="ARBA00022481"/>
    </source>
</evidence>
<keyword evidence="3" id="KW-0178">Competence</keyword>
<keyword evidence="2" id="KW-0488">Methylation</keyword>
<organism evidence="5 6">
    <name type="scientific">Solibacillus isronensis B3W22</name>
    <dbReference type="NCBI Taxonomy" id="1224748"/>
    <lineage>
        <taxon>Bacteria</taxon>
        <taxon>Bacillati</taxon>
        <taxon>Bacillota</taxon>
        <taxon>Bacilli</taxon>
        <taxon>Bacillales</taxon>
        <taxon>Caryophanaceae</taxon>
        <taxon>Solibacillus</taxon>
    </lineage>
</organism>
<evidence type="ECO:0000256" key="3">
    <source>
        <dbReference type="ARBA" id="ARBA00023287"/>
    </source>
</evidence>
<keyword evidence="4" id="KW-1133">Transmembrane helix</keyword>
<evidence type="ECO:0000256" key="4">
    <source>
        <dbReference type="SAM" id="Phobius"/>
    </source>
</evidence>
<dbReference type="GO" id="GO:0015627">
    <property type="term" value="C:type II protein secretion system complex"/>
    <property type="evidence" value="ECO:0007669"/>
    <property type="project" value="InterPro"/>
</dbReference>
<dbReference type="InterPro" id="IPR000983">
    <property type="entry name" value="Bac_GSPG_pilin"/>
</dbReference>
<sequence length="144" mass="15339">MFNTLKKRIKNEKGLSLVELLAVIVILAIVAAIAIPAIGNIIDNSRYKAVKSDAINVINGANIYFTDTGETSVTVKELIDENYIEDPGNIPTADTDLVAKNATGQAAITTGEIDYNGQNTITFSAATLTQINAHEDKTDTTVGN</sequence>
<dbReference type="PROSITE" id="PS00409">
    <property type="entry name" value="PROKAR_NTER_METHYL"/>
    <property type="match status" value="1"/>
</dbReference>
<dbReference type="PATRIC" id="fig|1224748.3.peg.2068"/>